<name>A0A3M6UG90_POCDA</name>
<protein>
    <submittedName>
        <fullName evidence="1">Uncharacterized protein</fullName>
    </submittedName>
</protein>
<evidence type="ECO:0000313" key="1">
    <source>
        <dbReference type="EMBL" id="RMX52673.1"/>
    </source>
</evidence>
<dbReference type="Proteomes" id="UP000275408">
    <property type="component" value="Unassembled WGS sequence"/>
</dbReference>
<sequence length="78" mass="9257">MSIPTSRLETDERLILGHKEARYVKTLAKIQVTAIFLTEDMRRNVFPKFIEICMEPPCWCPPRWAPTWRPETSRNICH</sequence>
<proteinExistence type="predicted"/>
<comment type="caution">
    <text evidence="1">The sequence shown here is derived from an EMBL/GenBank/DDBJ whole genome shotgun (WGS) entry which is preliminary data.</text>
</comment>
<gene>
    <name evidence="1" type="ORF">pdam_00004249</name>
</gene>
<evidence type="ECO:0000313" key="2">
    <source>
        <dbReference type="Proteomes" id="UP000275408"/>
    </source>
</evidence>
<dbReference type="AlphaFoldDB" id="A0A3M6UG90"/>
<keyword evidence="2" id="KW-1185">Reference proteome</keyword>
<accession>A0A3M6UG90</accession>
<organism evidence="1 2">
    <name type="scientific">Pocillopora damicornis</name>
    <name type="common">Cauliflower coral</name>
    <name type="synonym">Millepora damicornis</name>
    <dbReference type="NCBI Taxonomy" id="46731"/>
    <lineage>
        <taxon>Eukaryota</taxon>
        <taxon>Metazoa</taxon>
        <taxon>Cnidaria</taxon>
        <taxon>Anthozoa</taxon>
        <taxon>Hexacorallia</taxon>
        <taxon>Scleractinia</taxon>
        <taxon>Astrocoeniina</taxon>
        <taxon>Pocilloporidae</taxon>
        <taxon>Pocillopora</taxon>
    </lineage>
</organism>
<dbReference type="EMBL" id="RCHS01001596">
    <property type="protein sequence ID" value="RMX52673.1"/>
    <property type="molecule type" value="Genomic_DNA"/>
</dbReference>
<reference evidence="1 2" key="1">
    <citation type="journal article" date="2018" name="Sci. Rep.">
        <title>Comparative analysis of the Pocillopora damicornis genome highlights role of immune system in coral evolution.</title>
        <authorList>
            <person name="Cunning R."/>
            <person name="Bay R.A."/>
            <person name="Gillette P."/>
            <person name="Baker A.C."/>
            <person name="Traylor-Knowles N."/>
        </authorList>
    </citation>
    <scope>NUCLEOTIDE SEQUENCE [LARGE SCALE GENOMIC DNA]</scope>
    <source>
        <strain evidence="1">RSMAS</strain>
        <tissue evidence="1">Whole animal</tissue>
    </source>
</reference>